<evidence type="ECO:0000259" key="7">
    <source>
        <dbReference type="PROSITE" id="PS50184"/>
    </source>
</evidence>
<feature type="domain" description="VWFC" evidence="7">
    <location>
        <begin position="350"/>
        <end position="407"/>
    </location>
</feature>
<dbReference type="InterPro" id="IPR011061">
    <property type="entry name" value="Hirudin/antistatin"/>
</dbReference>
<evidence type="ECO:0000313" key="9">
    <source>
        <dbReference type="EMBL" id="GFR81034.1"/>
    </source>
</evidence>
<dbReference type="GO" id="GO:0005886">
    <property type="term" value="C:plasma membrane"/>
    <property type="evidence" value="ECO:0007669"/>
    <property type="project" value="TreeGrafter"/>
</dbReference>
<feature type="region of interest" description="Disordered" evidence="5">
    <location>
        <begin position="968"/>
        <end position="994"/>
    </location>
</feature>
<keyword evidence="6" id="KW-0812">Transmembrane</keyword>
<dbReference type="SMART" id="SM00215">
    <property type="entry name" value="VWC_out"/>
    <property type="match status" value="4"/>
</dbReference>
<keyword evidence="1" id="KW-0646">Protease inhibitor</keyword>
<feature type="domain" description="Antistasin-like" evidence="8">
    <location>
        <begin position="480"/>
        <end position="507"/>
    </location>
</feature>
<accession>A0AAV4G6F3</accession>
<dbReference type="AlphaFoldDB" id="A0AAV4G6F3"/>
<keyword evidence="4" id="KW-0722">Serine protease inhibitor</keyword>
<sequence>MEVQEVDCNGTDCPTAHQQESLCPTDSYIAISNAATDDIDKYHSERLLQPPPPPPPLYMSSSSLSSSSSSTQAGSGHGKDDFSNTNTYTSGAEEDDYRNHRSRNSLGHFDFDHTNDDEDEDDFIKNNYSEFHGNDIQSDSDFHGGIGDDDYIDYHEENDYLLDEMPKSFCMCNFSSCQIPECTGDLSPVLVRNGTGIPGSCCDIYECKIVEECQSLICPVIDETPCPADSVRPPPRWSDDFCCKVQQECVCKPKEECESVQCPAGFQVQVISLASWQPGSCCDKFRCVNESGLTCSYNGKELKNGETWDIDKCKTCECRDGLNRCKDKSCKNPSCTWMVIPDGECCPVCRGCVSDSGELYNDADVWRENDCTTCVCKDGHAQCQAERCAVSCSNPMNVPGQCCPVCPEENVSMSRLCPGLDNCDLSCPLGLDQGEDGCFVCRCKEEMCDLDCPHGFQTDVEGRQLCKCRNGPDVFKPSGCLVREEDCTKQCEYGFQRSADGCIKCKCNRCPQTACTKSCLHGYVNNDEGCQLCKCKDAPFPSLTYPPMSADQDGKSCMSRAGALHDDGESWNDGCRVCYCHNGVEMCSLIACPAPHCSNPVFRTGDCCPTCPGLTVVSPHGDKELCQSSQGRYYVEGETWDLDDCTQCVCHGGAILCQTPACPPVLCHHPVRPKGSCCASCRVDDIGVPQPASFPRHCKSTTGVFYKHGEVWKPTPCQSCACQNGQIQCFNQMCPPVNCNRTILKKGQCCPVCVESRRLEVCVYNGATYEEGEQWQGDNCTKCICVNGKYQCFPLACPAIHCPVMVLRKGHCCPECYDISMLQEHKKKKDNDRNASNHTDLPSSSQQDKTVNKGSPVDANIIGFSILGILVFILAIVVLLLVFFILRRRHQQNRSPRFRPRPKSTNLELQGHMPFIPQDNMSGDSGNGSGVDGSDPQLHSKSVNAEKQLLEKLCSGLVNERETRASNPYTEMVFGDQGKDSSKGSDHFLASVKT</sequence>
<feature type="region of interest" description="Disordered" evidence="5">
    <location>
        <begin position="34"/>
        <end position="101"/>
    </location>
</feature>
<dbReference type="Gene3D" id="2.10.22.10">
    <property type="entry name" value="Antistasin, domain 1"/>
    <property type="match status" value="2"/>
</dbReference>
<dbReference type="SUPFAM" id="SSF57262">
    <property type="entry name" value="Leech antihemostatic proteins"/>
    <property type="match status" value="1"/>
</dbReference>
<dbReference type="InterPro" id="IPR004094">
    <property type="entry name" value="Antistasin-like"/>
</dbReference>
<feature type="compositionally biased region" description="Low complexity" evidence="5">
    <location>
        <begin position="58"/>
        <end position="70"/>
    </location>
</feature>
<keyword evidence="6" id="KW-0472">Membrane</keyword>
<keyword evidence="6" id="KW-1133">Transmembrane helix</keyword>
<dbReference type="Pfam" id="PF23334">
    <property type="entry name" value="VWC2L_2nd"/>
    <property type="match status" value="2"/>
</dbReference>
<keyword evidence="10" id="KW-1185">Reference proteome</keyword>
<dbReference type="PROSITE" id="PS50184">
    <property type="entry name" value="VWFC_2"/>
    <property type="match status" value="6"/>
</dbReference>
<feature type="domain" description="VWFC" evidence="7">
    <location>
        <begin position="555"/>
        <end position="612"/>
    </location>
</feature>
<dbReference type="Proteomes" id="UP000762676">
    <property type="component" value="Unassembled WGS sequence"/>
</dbReference>
<dbReference type="Pfam" id="PF00093">
    <property type="entry name" value="VWC"/>
    <property type="match status" value="4"/>
</dbReference>
<organism evidence="9 10">
    <name type="scientific">Elysia marginata</name>
    <dbReference type="NCBI Taxonomy" id="1093978"/>
    <lineage>
        <taxon>Eukaryota</taxon>
        <taxon>Metazoa</taxon>
        <taxon>Spiralia</taxon>
        <taxon>Lophotrochozoa</taxon>
        <taxon>Mollusca</taxon>
        <taxon>Gastropoda</taxon>
        <taxon>Heterobranchia</taxon>
        <taxon>Euthyneura</taxon>
        <taxon>Panpulmonata</taxon>
        <taxon>Sacoglossa</taxon>
        <taxon>Placobranchoidea</taxon>
        <taxon>Plakobranchidae</taxon>
        <taxon>Elysia</taxon>
    </lineage>
</organism>
<proteinExistence type="predicted"/>
<dbReference type="InterPro" id="IPR001007">
    <property type="entry name" value="VWF_dom"/>
</dbReference>
<evidence type="ECO:0000256" key="3">
    <source>
        <dbReference type="ARBA" id="ARBA00022737"/>
    </source>
</evidence>
<evidence type="ECO:0000256" key="4">
    <source>
        <dbReference type="ARBA" id="ARBA00022900"/>
    </source>
</evidence>
<feature type="domain" description="Antistasin-like" evidence="8">
    <location>
        <begin position="510"/>
        <end position="535"/>
    </location>
</feature>
<dbReference type="SMART" id="SM00214">
    <property type="entry name" value="VWC"/>
    <property type="match status" value="6"/>
</dbReference>
<evidence type="ECO:0000256" key="5">
    <source>
        <dbReference type="SAM" id="MobiDB-lite"/>
    </source>
</evidence>
<evidence type="ECO:0000256" key="6">
    <source>
        <dbReference type="SAM" id="Phobius"/>
    </source>
</evidence>
<dbReference type="InterPro" id="IPR052624">
    <property type="entry name" value="CRIM1"/>
</dbReference>
<feature type="transmembrane region" description="Helical" evidence="6">
    <location>
        <begin position="861"/>
        <end position="886"/>
    </location>
</feature>
<evidence type="ECO:0000313" key="10">
    <source>
        <dbReference type="Proteomes" id="UP000762676"/>
    </source>
</evidence>
<name>A0AAV4G6F3_9GAST</name>
<dbReference type="GO" id="GO:0004867">
    <property type="term" value="F:serine-type endopeptidase inhibitor activity"/>
    <property type="evidence" value="ECO:0007669"/>
    <property type="project" value="UniProtKB-KW"/>
</dbReference>
<dbReference type="CDD" id="cd12087">
    <property type="entry name" value="TM_EGFR-like"/>
    <property type="match status" value="1"/>
</dbReference>
<dbReference type="PROSITE" id="PS51252">
    <property type="entry name" value="ANTISTASIN"/>
    <property type="match status" value="3"/>
</dbReference>
<feature type="compositionally biased region" description="Basic and acidic residues" evidence="5">
    <location>
        <begin position="977"/>
        <end position="986"/>
    </location>
</feature>
<feature type="domain" description="VWFC" evidence="7">
    <location>
        <begin position="760"/>
        <end position="817"/>
    </location>
</feature>
<dbReference type="Pfam" id="PF02822">
    <property type="entry name" value="Antistasin"/>
    <property type="match status" value="3"/>
</dbReference>
<feature type="domain" description="VWFC" evidence="7">
    <location>
        <begin position="293"/>
        <end position="350"/>
    </location>
</feature>
<evidence type="ECO:0000256" key="1">
    <source>
        <dbReference type="ARBA" id="ARBA00022690"/>
    </source>
</evidence>
<dbReference type="SUPFAM" id="SSF57603">
    <property type="entry name" value="FnI-like domain"/>
    <property type="match status" value="6"/>
</dbReference>
<feature type="region of interest" description="Disordered" evidence="5">
    <location>
        <begin position="827"/>
        <end position="852"/>
    </location>
</feature>
<dbReference type="PANTHER" id="PTHR46439">
    <property type="entry name" value="CYSTEINE-RICH MOTOR NEURON 1 PROTEIN"/>
    <property type="match status" value="1"/>
</dbReference>
<dbReference type="Gene3D" id="6.20.200.20">
    <property type="match status" value="6"/>
</dbReference>
<reference evidence="9 10" key="1">
    <citation type="journal article" date="2021" name="Elife">
        <title>Chloroplast acquisition without the gene transfer in kleptoplastic sea slugs, Plakobranchus ocellatus.</title>
        <authorList>
            <person name="Maeda T."/>
            <person name="Takahashi S."/>
            <person name="Yoshida T."/>
            <person name="Shimamura S."/>
            <person name="Takaki Y."/>
            <person name="Nagai Y."/>
            <person name="Toyoda A."/>
            <person name="Suzuki Y."/>
            <person name="Arimoto A."/>
            <person name="Ishii H."/>
            <person name="Satoh N."/>
            <person name="Nishiyama T."/>
            <person name="Hasebe M."/>
            <person name="Maruyama T."/>
            <person name="Minagawa J."/>
            <person name="Obokata J."/>
            <person name="Shigenobu S."/>
        </authorList>
    </citation>
    <scope>NUCLEOTIDE SEQUENCE [LARGE SCALE GENOMIC DNA]</scope>
</reference>
<evidence type="ECO:0000259" key="8">
    <source>
        <dbReference type="PROSITE" id="PS51252"/>
    </source>
</evidence>
<comment type="caution">
    <text evidence="9">The sequence shown here is derived from an EMBL/GenBank/DDBJ whole genome shotgun (WGS) entry which is preliminary data.</text>
</comment>
<feature type="domain" description="Antistasin-like" evidence="8">
    <location>
        <begin position="443"/>
        <end position="468"/>
    </location>
</feature>
<dbReference type="PANTHER" id="PTHR46439:SF1">
    <property type="entry name" value="CYSTEINE-RICH MOTOR NEURON 1 PROTEIN"/>
    <property type="match status" value="1"/>
</dbReference>
<dbReference type="PROSITE" id="PS01208">
    <property type="entry name" value="VWFC_1"/>
    <property type="match status" value="4"/>
</dbReference>
<keyword evidence="2" id="KW-0732">Signal</keyword>
<gene>
    <name evidence="9" type="ORF">ElyMa_005914900</name>
</gene>
<keyword evidence="3" id="KW-0677">Repeat</keyword>
<protein>
    <submittedName>
        <fullName evidence="9">Cysteine-rich motor neuron 1 protein</fullName>
    </submittedName>
</protein>
<feature type="domain" description="VWFC" evidence="7">
    <location>
        <begin position="624"/>
        <end position="682"/>
    </location>
</feature>
<evidence type="ECO:0000256" key="2">
    <source>
        <dbReference type="ARBA" id="ARBA00022729"/>
    </source>
</evidence>
<feature type="domain" description="VWFC" evidence="7">
    <location>
        <begin position="696"/>
        <end position="754"/>
    </location>
</feature>
<feature type="compositionally biased region" description="Polar residues" evidence="5">
    <location>
        <begin position="836"/>
        <end position="852"/>
    </location>
</feature>
<dbReference type="EMBL" id="BMAT01011867">
    <property type="protein sequence ID" value="GFR81034.1"/>
    <property type="molecule type" value="Genomic_DNA"/>
</dbReference>
<feature type="region of interest" description="Disordered" evidence="5">
    <location>
        <begin position="1"/>
        <end position="22"/>
    </location>
</feature>